<gene>
    <name evidence="2" type="ORF">FHU31_001451</name>
</gene>
<dbReference type="Proteomes" id="UP000547444">
    <property type="component" value="Unassembled WGS sequence"/>
</dbReference>
<dbReference type="EMBL" id="JAANOW010000001">
    <property type="protein sequence ID" value="NIH94495.1"/>
    <property type="molecule type" value="Genomic_DNA"/>
</dbReference>
<evidence type="ECO:0000313" key="2">
    <source>
        <dbReference type="EMBL" id="NIH94495.1"/>
    </source>
</evidence>
<evidence type="ECO:0000259" key="1">
    <source>
        <dbReference type="Pfam" id="PF02470"/>
    </source>
</evidence>
<dbReference type="PANTHER" id="PTHR33371">
    <property type="entry name" value="INTERMEMBRANE PHOSPHOLIPID TRANSPORT SYSTEM BINDING PROTEIN MLAD-RELATED"/>
    <property type="match status" value="1"/>
</dbReference>
<dbReference type="RefSeq" id="WP_263987740.1">
    <property type="nucleotide sequence ID" value="NZ_JAANOW010000001.1"/>
</dbReference>
<protein>
    <submittedName>
        <fullName evidence="2">Virulence factor Mce-like protein</fullName>
    </submittedName>
</protein>
<organism evidence="2 3">
    <name type="scientific">Mycolicibacterium fluoranthenivorans</name>
    <dbReference type="NCBI Taxonomy" id="258505"/>
    <lineage>
        <taxon>Bacteria</taxon>
        <taxon>Bacillati</taxon>
        <taxon>Actinomycetota</taxon>
        <taxon>Actinomycetes</taxon>
        <taxon>Mycobacteriales</taxon>
        <taxon>Mycobacteriaceae</taxon>
        <taxon>Mycolicibacterium</taxon>
    </lineage>
</organism>
<proteinExistence type="predicted"/>
<dbReference type="InterPro" id="IPR003399">
    <property type="entry name" value="Mce/MlaD"/>
</dbReference>
<accession>A0A7X5ZBW4</accession>
<feature type="domain" description="Mce/MlaD" evidence="1">
    <location>
        <begin position="49"/>
        <end position="119"/>
    </location>
</feature>
<name>A0A7X5ZBW4_9MYCO</name>
<evidence type="ECO:0000313" key="3">
    <source>
        <dbReference type="Proteomes" id="UP000547444"/>
    </source>
</evidence>
<dbReference type="PANTHER" id="PTHR33371:SF4">
    <property type="entry name" value="INTERMEMBRANE PHOSPHOLIPID TRANSPORT SYSTEM BINDING PROTEIN MLAD"/>
    <property type="match status" value="1"/>
</dbReference>
<comment type="caution">
    <text evidence="2">The sequence shown here is derived from an EMBL/GenBank/DDBJ whole genome shotgun (WGS) entry which is preliminary data.</text>
</comment>
<sequence length="374" mass="39135">MRPGSGERLLMNPLRSPRVRRLASLSIALAAVAATTSCTSVGKPAAAHYCAVMPDSVGLYVGNPVTHLGFPIGKIDSLTPSAQSVRVEFTIDDGRQIPADAKAVTRSTSILADRALELVGNYEVTQKLSPGGCIPLGRSLTPKSLSQVIGSSTNFINSINPAGSDNIGQMVTGIDEAIRGQGAGANKLLTTTSSVVDSPEQAIGDLGSVTRNLRQLTTTLVDVEPTLHGVFDDLANSAGEDAAETLEGASKTMEGIIPVIEAAGAIEKELGPQIQQLLDVVSVALRKASPRAPYYASLLNVAPRVLNGLINLANNHDFTLHYRPPLYRIRTPDGVAQCNIMNAAVPGSCANVHGTPYAVDVALLQYVLTVAANK</sequence>
<dbReference type="InterPro" id="IPR052336">
    <property type="entry name" value="MlaD_Phospholipid_Transporter"/>
</dbReference>
<reference evidence="2 3" key="1">
    <citation type="submission" date="2020-03" db="EMBL/GenBank/DDBJ databases">
        <title>Sequencing the genomes of 1000 actinobacteria strains.</title>
        <authorList>
            <person name="Klenk H.-P."/>
        </authorList>
    </citation>
    <scope>NUCLEOTIDE SEQUENCE [LARGE SCALE GENOMIC DNA]</scope>
    <source>
        <strain evidence="2 3">DSM 44556</strain>
    </source>
</reference>
<dbReference type="Pfam" id="PF02470">
    <property type="entry name" value="MlaD"/>
    <property type="match status" value="1"/>
</dbReference>
<keyword evidence="3" id="KW-1185">Reference proteome</keyword>
<dbReference type="AlphaFoldDB" id="A0A7X5ZBW4"/>